<dbReference type="PANTHER" id="PTHR42830">
    <property type="entry name" value="OSMOTICALLY INDUCIBLE FAMILY PROTEIN"/>
    <property type="match status" value="1"/>
</dbReference>
<comment type="caution">
    <text evidence="2">The sequence shown here is derived from an EMBL/GenBank/DDBJ whole genome shotgun (WGS) entry which is preliminary data.</text>
</comment>
<feature type="compositionally biased region" description="Polar residues" evidence="1">
    <location>
        <begin position="1"/>
        <end position="12"/>
    </location>
</feature>
<dbReference type="SUPFAM" id="SSF82784">
    <property type="entry name" value="OsmC-like"/>
    <property type="match status" value="1"/>
</dbReference>
<evidence type="ECO:0000313" key="3">
    <source>
        <dbReference type="Proteomes" id="UP000518681"/>
    </source>
</evidence>
<evidence type="ECO:0000256" key="1">
    <source>
        <dbReference type="SAM" id="MobiDB-lite"/>
    </source>
</evidence>
<dbReference type="AlphaFoldDB" id="A0AAW3UZR7"/>
<reference evidence="2 3" key="1">
    <citation type="submission" date="2020-08" db="EMBL/GenBank/DDBJ databases">
        <title>Genomic Encyclopedia of Type Strains, Phase IV (KMG-V): Genome sequencing to study the core and pangenomes of soil and plant-associated prokaryotes.</title>
        <authorList>
            <person name="Whitman W."/>
        </authorList>
    </citation>
    <scope>NUCLEOTIDE SEQUENCE [LARGE SCALE GENOMIC DNA]</scope>
    <source>
        <strain evidence="2 3">SEMIA 4013</strain>
    </source>
</reference>
<dbReference type="RefSeq" id="WP_183799189.1">
    <property type="nucleotide sequence ID" value="NZ_JACIII010000008.1"/>
</dbReference>
<dbReference type="InterPro" id="IPR003718">
    <property type="entry name" value="OsmC/Ohr_fam"/>
</dbReference>
<sequence>MSQHQAEIQWQRSPHRADDNTYSRNHVVSLNGQQSVNVSASVEFKGDPMCADPEQMLVSAVASCHMLTFLAIAEFQGYRVEQYEDNAVGYLEKVEGAGMSITRVELSPKVTFGGDKVPDGAALRRIHAGAHKNCFIANSLKANVTVVNEAVTA</sequence>
<evidence type="ECO:0000313" key="2">
    <source>
        <dbReference type="EMBL" id="MBB6203643.1"/>
    </source>
</evidence>
<dbReference type="Pfam" id="PF02566">
    <property type="entry name" value="OsmC"/>
    <property type="match status" value="1"/>
</dbReference>
<dbReference type="InterPro" id="IPR052707">
    <property type="entry name" value="OsmC_Ohr_Peroxiredoxin"/>
</dbReference>
<accession>A0AAW3UZR7</accession>
<name>A0AAW3UZR7_9BURK</name>
<dbReference type="InterPro" id="IPR036102">
    <property type="entry name" value="OsmC/Ohrsf"/>
</dbReference>
<dbReference type="EMBL" id="JACIIK010000008">
    <property type="protein sequence ID" value="MBB6203643.1"/>
    <property type="molecule type" value="Genomic_DNA"/>
</dbReference>
<dbReference type="Gene3D" id="3.30.300.20">
    <property type="match status" value="1"/>
</dbReference>
<dbReference type="InterPro" id="IPR015946">
    <property type="entry name" value="KH_dom-like_a/b"/>
</dbReference>
<gene>
    <name evidence="2" type="ORF">GGD69_004530</name>
</gene>
<proteinExistence type="predicted"/>
<organism evidence="2 3">
    <name type="scientific">Paraburkholderia fungorum</name>
    <dbReference type="NCBI Taxonomy" id="134537"/>
    <lineage>
        <taxon>Bacteria</taxon>
        <taxon>Pseudomonadati</taxon>
        <taxon>Pseudomonadota</taxon>
        <taxon>Betaproteobacteria</taxon>
        <taxon>Burkholderiales</taxon>
        <taxon>Burkholderiaceae</taxon>
        <taxon>Paraburkholderia</taxon>
    </lineage>
</organism>
<dbReference type="Proteomes" id="UP000518681">
    <property type="component" value="Unassembled WGS sequence"/>
</dbReference>
<protein>
    <submittedName>
        <fullName evidence="2">Organic hydroperoxide reductase OsmC/OhrA</fullName>
    </submittedName>
</protein>
<dbReference type="PANTHER" id="PTHR42830:SF2">
    <property type="entry name" value="OSMC_OHR FAMILY PROTEIN"/>
    <property type="match status" value="1"/>
</dbReference>
<feature type="region of interest" description="Disordered" evidence="1">
    <location>
        <begin position="1"/>
        <end position="21"/>
    </location>
</feature>